<evidence type="ECO:0000256" key="2">
    <source>
        <dbReference type="ARBA" id="ARBA00012995"/>
    </source>
</evidence>
<feature type="binding site" evidence="6">
    <location>
        <position position="157"/>
    </location>
    <ligand>
        <name>substrate</name>
    </ligand>
</feature>
<proteinExistence type="inferred from homology"/>
<comment type="similarity">
    <text evidence="1">Belongs to the LDH/MDH superfamily. MDH type 2 family.</text>
</comment>
<dbReference type="EC" id="1.1.1.37" evidence="2"/>
<dbReference type="InterPro" id="IPR036291">
    <property type="entry name" value="NAD(P)-bd_dom_sf"/>
</dbReference>
<gene>
    <name evidence="11" type="primary">AlNc14C10G1305</name>
    <name evidence="11" type="ORF">ALNC14_014970</name>
</gene>
<dbReference type="Pfam" id="PF00056">
    <property type="entry name" value="Ldh_1_N"/>
    <property type="match status" value="1"/>
</dbReference>
<evidence type="ECO:0000256" key="4">
    <source>
        <dbReference type="ARBA" id="ARBA00023027"/>
    </source>
</evidence>
<evidence type="ECO:0000256" key="6">
    <source>
        <dbReference type="PIRSR" id="PIRSR000102-2"/>
    </source>
</evidence>
<dbReference type="PIRSF" id="PIRSF000102">
    <property type="entry name" value="Lac_mal_DH"/>
    <property type="match status" value="1"/>
</dbReference>
<keyword evidence="4 7" id="KW-0520">NAD</keyword>
<feature type="domain" description="Lactate/malate dehydrogenase N-terminal" evidence="9">
    <location>
        <begin position="33"/>
        <end position="177"/>
    </location>
</feature>
<dbReference type="NCBIfam" id="NF003916">
    <property type="entry name" value="PRK05442.1"/>
    <property type="match status" value="1"/>
</dbReference>
<dbReference type="SUPFAM" id="SSF51735">
    <property type="entry name" value="NAD(P)-binding Rossmann-fold domains"/>
    <property type="match status" value="1"/>
</dbReference>
<sequence length="375" mass="41634">MSLRWQFFDGKAAKEASDDVNVFDALKSSMTIKIVVSRAAGQIAYSLLPLLCRGLIFGSSERLEIRLLDIPEAELALLGVKMELEDCTFTLTESILSTSKLEIAFRDVDVALLLGGFPRKEGMQRCVMRFCVVIFKAQGRVLETYANEDVKVLVVANPANTNCWITMKHAPRIARRNLIALTRLDQERLRAVLCQRLNGNRSFQRNSPFDVSKCIIWGNHSNTQVPDCTFATFHLPDDPQGEQQVSEEVAECFSDIIAHVRKREASVLQARKLSSAISAASAIAPHLKDWFCGNQASINNKELISMGVCSDDNKYGIPCDLIYSFPVRCLCNGEYQIVSDLQVSSSIQSDMNASAEELLLEKNQALEMVSSPIGS</sequence>
<feature type="binding site" evidence="7">
    <location>
        <begin position="155"/>
        <end position="157"/>
    </location>
    <ligand>
        <name>NAD(+)</name>
        <dbReference type="ChEBI" id="CHEBI:57540"/>
    </ligand>
</feature>
<name>F0W2R8_9STRA</name>
<evidence type="ECO:0000256" key="7">
    <source>
        <dbReference type="PIRSR" id="PIRSR000102-3"/>
    </source>
</evidence>
<dbReference type="SUPFAM" id="SSF56327">
    <property type="entry name" value="LDH C-terminal domain-like"/>
    <property type="match status" value="1"/>
</dbReference>
<evidence type="ECO:0000256" key="5">
    <source>
        <dbReference type="PIRSR" id="PIRSR000102-1"/>
    </source>
</evidence>
<evidence type="ECO:0000256" key="3">
    <source>
        <dbReference type="ARBA" id="ARBA00023002"/>
    </source>
</evidence>
<dbReference type="AlphaFoldDB" id="F0W2R8"/>
<dbReference type="InterPro" id="IPR010945">
    <property type="entry name" value="Malate_DH_type2"/>
</dbReference>
<dbReference type="Gene3D" id="3.90.110.10">
    <property type="entry name" value="Lactate dehydrogenase/glycoside hydrolase, family 4, C-terminal"/>
    <property type="match status" value="1"/>
</dbReference>
<dbReference type="GO" id="GO:0006108">
    <property type="term" value="P:malate metabolic process"/>
    <property type="evidence" value="ECO:0007669"/>
    <property type="project" value="InterPro"/>
</dbReference>
<feature type="binding site" evidence="6">
    <location>
        <position position="188"/>
    </location>
    <ligand>
        <name>substrate</name>
    </ligand>
</feature>
<dbReference type="InterPro" id="IPR001557">
    <property type="entry name" value="L-lactate/malate_DH"/>
</dbReference>
<protein>
    <recommendedName>
        <fullName evidence="2">malate dehydrogenase</fullName>
        <ecNumber evidence="2">1.1.1.37</ecNumber>
    </recommendedName>
</protein>
<dbReference type="FunFam" id="3.40.50.720:FF:000010">
    <property type="entry name" value="Malate dehydrogenase"/>
    <property type="match status" value="1"/>
</dbReference>
<evidence type="ECO:0000313" key="11">
    <source>
        <dbReference type="EMBL" id="CCA15354.1"/>
    </source>
</evidence>
<dbReference type="Pfam" id="PF02866">
    <property type="entry name" value="Ldh_1_C"/>
    <property type="match status" value="1"/>
</dbReference>
<dbReference type="PANTHER" id="PTHR23382">
    <property type="entry name" value="MALATE DEHYDROGENASE"/>
    <property type="match status" value="1"/>
</dbReference>
<accession>F0W2R8</accession>
<reference evidence="11" key="1">
    <citation type="journal article" date="2011" name="PLoS Biol.">
        <title>Gene gain and loss during evolution of obligate parasitism in the white rust pathogen of Arabidopsis thaliana.</title>
        <authorList>
            <person name="Kemen E."/>
            <person name="Gardiner A."/>
            <person name="Schultz-Larsen T."/>
            <person name="Kemen A.C."/>
            <person name="Balmuth A.L."/>
            <person name="Robert-Seilaniantz A."/>
            <person name="Bailey K."/>
            <person name="Holub E."/>
            <person name="Studholme D.J."/>
            <person name="Maclean D."/>
            <person name="Jones J.D."/>
        </authorList>
    </citation>
    <scope>NUCLEOTIDE SEQUENCE</scope>
</reference>
<organism evidence="11">
    <name type="scientific">Albugo laibachii Nc14</name>
    <dbReference type="NCBI Taxonomy" id="890382"/>
    <lineage>
        <taxon>Eukaryota</taxon>
        <taxon>Sar</taxon>
        <taxon>Stramenopiles</taxon>
        <taxon>Oomycota</taxon>
        <taxon>Peronosporomycetes</taxon>
        <taxon>Albuginales</taxon>
        <taxon>Albuginaceae</taxon>
        <taxon>Albugo</taxon>
    </lineage>
</organism>
<evidence type="ECO:0000259" key="9">
    <source>
        <dbReference type="Pfam" id="PF00056"/>
    </source>
</evidence>
<dbReference type="EMBL" id="FR824055">
    <property type="protein sequence ID" value="CCA15354.1"/>
    <property type="molecule type" value="Genomic_DNA"/>
</dbReference>
<dbReference type="NCBIfam" id="TIGR01759">
    <property type="entry name" value="MalateDH-SF1"/>
    <property type="match status" value="1"/>
</dbReference>
<keyword evidence="3 8" id="KW-0560">Oxidoreductase</keyword>
<feature type="binding site" evidence="7">
    <location>
        <position position="69"/>
    </location>
    <ligand>
        <name>NAD(+)</name>
        <dbReference type="ChEBI" id="CHEBI:57540"/>
    </ligand>
</feature>
<feature type="binding site" evidence="6">
    <location>
        <position position="125"/>
    </location>
    <ligand>
        <name>substrate</name>
    </ligand>
</feature>
<evidence type="ECO:0000256" key="8">
    <source>
        <dbReference type="RuleBase" id="RU003369"/>
    </source>
</evidence>
<dbReference type="InterPro" id="IPR022383">
    <property type="entry name" value="Lactate/malate_DH_C"/>
</dbReference>
<evidence type="ECO:0000256" key="1">
    <source>
        <dbReference type="ARBA" id="ARBA00009613"/>
    </source>
</evidence>
<evidence type="ECO:0000259" key="10">
    <source>
        <dbReference type="Pfam" id="PF02866"/>
    </source>
</evidence>
<dbReference type="GO" id="GO:0030060">
    <property type="term" value="F:L-malate dehydrogenase (NAD+) activity"/>
    <property type="evidence" value="ECO:0007669"/>
    <property type="project" value="UniProtKB-EC"/>
</dbReference>
<dbReference type="InterPro" id="IPR001236">
    <property type="entry name" value="Lactate/malate_DH_N"/>
</dbReference>
<feature type="active site" description="Proton acceptor" evidence="5">
    <location>
        <position position="220"/>
    </location>
</feature>
<feature type="domain" description="Lactate/malate dehydrogenase C-terminal" evidence="10">
    <location>
        <begin position="182"/>
        <end position="367"/>
    </location>
</feature>
<feature type="binding site" evidence="6">
    <location>
        <position position="119"/>
    </location>
    <ligand>
        <name>substrate</name>
    </ligand>
</feature>
<reference evidence="11" key="2">
    <citation type="submission" date="2011-02" db="EMBL/GenBank/DDBJ databases">
        <authorList>
            <person name="MacLean D."/>
        </authorList>
    </citation>
    <scope>NUCLEOTIDE SEQUENCE</scope>
</reference>
<dbReference type="InterPro" id="IPR015955">
    <property type="entry name" value="Lactate_DH/Glyco_Ohase_4_C"/>
</dbReference>
<dbReference type="HOGENOM" id="CLU_040727_2_0_1"/>
<dbReference type="Gene3D" id="3.40.50.720">
    <property type="entry name" value="NAD(P)-binding Rossmann-like Domain"/>
    <property type="match status" value="1"/>
</dbReference>